<feature type="chain" id="PRO_5009133465" description="Secreted protein" evidence="2">
    <location>
        <begin position="22"/>
        <end position="134"/>
    </location>
</feature>
<evidence type="ECO:0008006" key="5">
    <source>
        <dbReference type="Google" id="ProtNLM"/>
    </source>
</evidence>
<organism evidence="3 4">
    <name type="scientific">Pichia membranifaciens NRRL Y-2026</name>
    <dbReference type="NCBI Taxonomy" id="763406"/>
    <lineage>
        <taxon>Eukaryota</taxon>
        <taxon>Fungi</taxon>
        <taxon>Dikarya</taxon>
        <taxon>Ascomycota</taxon>
        <taxon>Saccharomycotina</taxon>
        <taxon>Pichiomycetes</taxon>
        <taxon>Pichiales</taxon>
        <taxon>Pichiaceae</taxon>
        <taxon>Pichia</taxon>
    </lineage>
</organism>
<dbReference type="RefSeq" id="XP_019019211.1">
    <property type="nucleotide sequence ID" value="XM_019163469.1"/>
</dbReference>
<name>A0A1E3NQX0_9ASCO</name>
<evidence type="ECO:0000256" key="1">
    <source>
        <dbReference type="SAM" id="MobiDB-lite"/>
    </source>
</evidence>
<sequence length="134" mass="14402">MPPLLCLWLLRHTSSPGAARARILTVADCLAVWLSGCLDNRLSSPQQTGTPADPKETPTPGSANNSSPVNFASHASSLVPSRPSRLAWSCLVCSTFLSAVLDAGYCWQKRQQRHAIVPVSPPLVASLRSDQRQV</sequence>
<reference evidence="3 4" key="1">
    <citation type="journal article" date="2016" name="Proc. Natl. Acad. Sci. U.S.A.">
        <title>Comparative genomics of biotechnologically important yeasts.</title>
        <authorList>
            <person name="Riley R."/>
            <person name="Haridas S."/>
            <person name="Wolfe K.H."/>
            <person name="Lopes M.R."/>
            <person name="Hittinger C.T."/>
            <person name="Goeker M."/>
            <person name="Salamov A.A."/>
            <person name="Wisecaver J.H."/>
            <person name="Long T.M."/>
            <person name="Calvey C.H."/>
            <person name="Aerts A.L."/>
            <person name="Barry K.W."/>
            <person name="Choi C."/>
            <person name="Clum A."/>
            <person name="Coughlan A.Y."/>
            <person name="Deshpande S."/>
            <person name="Douglass A.P."/>
            <person name="Hanson S.J."/>
            <person name="Klenk H.-P."/>
            <person name="LaButti K.M."/>
            <person name="Lapidus A."/>
            <person name="Lindquist E.A."/>
            <person name="Lipzen A.M."/>
            <person name="Meier-Kolthoff J.P."/>
            <person name="Ohm R.A."/>
            <person name="Otillar R.P."/>
            <person name="Pangilinan J.L."/>
            <person name="Peng Y."/>
            <person name="Rokas A."/>
            <person name="Rosa C.A."/>
            <person name="Scheuner C."/>
            <person name="Sibirny A.A."/>
            <person name="Slot J.C."/>
            <person name="Stielow J.B."/>
            <person name="Sun H."/>
            <person name="Kurtzman C.P."/>
            <person name="Blackwell M."/>
            <person name="Grigoriev I.V."/>
            <person name="Jeffries T.W."/>
        </authorList>
    </citation>
    <scope>NUCLEOTIDE SEQUENCE [LARGE SCALE GENOMIC DNA]</scope>
    <source>
        <strain evidence="3 4">NRRL Y-2026</strain>
    </source>
</reference>
<evidence type="ECO:0000313" key="3">
    <source>
        <dbReference type="EMBL" id="ODQ48098.1"/>
    </source>
</evidence>
<dbReference type="EMBL" id="KV454002">
    <property type="protein sequence ID" value="ODQ48098.1"/>
    <property type="molecule type" value="Genomic_DNA"/>
</dbReference>
<feature type="region of interest" description="Disordered" evidence="1">
    <location>
        <begin position="42"/>
        <end position="76"/>
    </location>
</feature>
<proteinExistence type="predicted"/>
<evidence type="ECO:0000313" key="4">
    <source>
        <dbReference type="Proteomes" id="UP000094455"/>
    </source>
</evidence>
<keyword evidence="4" id="KW-1185">Reference proteome</keyword>
<dbReference type="Proteomes" id="UP000094455">
    <property type="component" value="Unassembled WGS sequence"/>
</dbReference>
<dbReference type="AlphaFoldDB" id="A0A1E3NQX0"/>
<gene>
    <name evidence="3" type="ORF">PICMEDRAFT_62944</name>
</gene>
<feature type="compositionally biased region" description="Polar residues" evidence="1">
    <location>
        <begin position="59"/>
        <end position="76"/>
    </location>
</feature>
<accession>A0A1E3NQX0</accession>
<feature type="signal peptide" evidence="2">
    <location>
        <begin position="1"/>
        <end position="21"/>
    </location>
</feature>
<keyword evidence="2" id="KW-0732">Signal</keyword>
<dbReference type="GeneID" id="30180156"/>
<protein>
    <recommendedName>
        <fullName evidence="5">Secreted protein</fullName>
    </recommendedName>
</protein>
<evidence type="ECO:0000256" key="2">
    <source>
        <dbReference type="SAM" id="SignalP"/>
    </source>
</evidence>